<evidence type="ECO:0000256" key="6">
    <source>
        <dbReference type="ARBA" id="ARBA00023136"/>
    </source>
</evidence>
<evidence type="ECO:0000256" key="4">
    <source>
        <dbReference type="ARBA" id="ARBA00022622"/>
    </source>
</evidence>
<dbReference type="VEuPathDB" id="TriTrypDB:Tb927.1.5330"/>
<dbReference type="VEuPathDB" id="TriTrypDB:Tb1125.Tb11.v5.0924"/>
<evidence type="ECO:0000313" key="13">
    <source>
        <dbReference type="EMBL" id="APD73054.1"/>
    </source>
</evidence>
<evidence type="ECO:0000256" key="8">
    <source>
        <dbReference type="ARBA" id="ARBA00023288"/>
    </source>
</evidence>
<proteinExistence type="predicted"/>
<keyword evidence="5 10" id="KW-0732">Signal</keyword>
<comment type="subcellular location">
    <subcellularLocation>
        <location evidence="2">Cell membrane</location>
        <topology evidence="2">Lipid-anchor</topology>
        <topology evidence="2">GPI-anchor</topology>
    </subcellularLocation>
</comment>
<dbReference type="InterPro" id="IPR025932">
    <property type="entry name" value="Trypano_VSG_B_N_dom"/>
</dbReference>
<protein>
    <submittedName>
        <fullName evidence="13">Variant surface glycoprotein 1125.209</fullName>
    </submittedName>
</protein>
<evidence type="ECO:0000256" key="5">
    <source>
        <dbReference type="ARBA" id="ARBA00022729"/>
    </source>
</evidence>
<evidence type="ECO:0000259" key="12">
    <source>
        <dbReference type="Pfam" id="PF13206"/>
    </source>
</evidence>
<organism evidence="13">
    <name type="scientific">Trypanosoma brucei</name>
    <dbReference type="NCBI Taxonomy" id="5691"/>
    <lineage>
        <taxon>Eukaryota</taxon>
        <taxon>Discoba</taxon>
        <taxon>Euglenozoa</taxon>
        <taxon>Kinetoplastea</taxon>
        <taxon>Metakinetoplastina</taxon>
        <taxon>Trypanosomatida</taxon>
        <taxon>Trypanosomatidae</taxon>
        <taxon>Trypanosoma</taxon>
    </lineage>
</organism>
<feature type="region of interest" description="Disordered" evidence="9">
    <location>
        <begin position="485"/>
        <end position="509"/>
    </location>
</feature>
<evidence type="ECO:0000256" key="7">
    <source>
        <dbReference type="ARBA" id="ARBA00023180"/>
    </source>
</evidence>
<evidence type="ECO:0000256" key="2">
    <source>
        <dbReference type="ARBA" id="ARBA00004609"/>
    </source>
</evidence>
<evidence type="ECO:0000259" key="11">
    <source>
        <dbReference type="Pfam" id="PF10659"/>
    </source>
</evidence>
<feature type="region of interest" description="Disordered" evidence="9">
    <location>
        <begin position="433"/>
        <end position="461"/>
    </location>
</feature>
<dbReference type="InterPro" id="IPR019609">
    <property type="entry name" value="Variant_surf_glycoprt_trypan_C"/>
</dbReference>
<evidence type="ECO:0000256" key="1">
    <source>
        <dbReference type="ARBA" id="ARBA00002523"/>
    </source>
</evidence>
<evidence type="ECO:0000256" key="10">
    <source>
        <dbReference type="SAM" id="SignalP"/>
    </source>
</evidence>
<keyword evidence="8" id="KW-0449">Lipoprotein</keyword>
<feature type="domain" description="Trypanosome variant surface glycoprotein B-type N-terminal" evidence="12">
    <location>
        <begin position="17"/>
        <end position="371"/>
    </location>
</feature>
<dbReference type="Pfam" id="PF13206">
    <property type="entry name" value="VSG_B"/>
    <property type="match status" value="1"/>
</dbReference>
<keyword evidence="4" id="KW-0336">GPI-anchor</keyword>
<feature type="chain" id="PRO_5012181718" evidence="10">
    <location>
        <begin position="23"/>
        <end position="509"/>
    </location>
</feature>
<dbReference type="EMBL" id="KX699098">
    <property type="protein sequence ID" value="APD73054.1"/>
    <property type="molecule type" value="Genomic_DNA"/>
</dbReference>
<feature type="compositionally biased region" description="Basic and acidic residues" evidence="9">
    <location>
        <begin position="486"/>
        <end position="499"/>
    </location>
</feature>
<dbReference type="Pfam" id="PF10659">
    <property type="entry name" value="Trypan_glycop_C"/>
    <property type="match status" value="1"/>
</dbReference>
<feature type="signal peptide" evidence="10">
    <location>
        <begin position="1"/>
        <end position="22"/>
    </location>
</feature>
<feature type="domain" description="Trypanosome variant surface glycoprotein C-terminal" evidence="11">
    <location>
        <begin position="412"/>
        <end position="509"/>
    </location>
</feature>
<name>A0A1J0R5C6_9TRYP</name>
<reference evidence="13" key="1">
    <citation type="submission" date="2016-08" db="EMBL/GenBank/DDBJ databases">
        <title>VSG repertoire of Trypanosoma brucei EATRO 1125.</title>
        <authorList>
            <person name="Cross G.A."/>
        </authorList>
    </citation>
    <scope>NUCLEOTIDE SEQUENCE</scope>
    <source>
        <strain evidence="13">EATRO 1125</strain>
    </source>
</reference>
<accession>A0A1J0R5C6</accession>
<evidence type="ECO:0000256" key="9">
    <source>
        <dbReference type="SAM" id="MobiDB-lite"/>
    </source>
</evidence>
<dbReference type="AlphaFoldDB" id="A0A1J0R5C6"/>
<dbReference type="GO" id="GO:0098552">
    <property type="term" value="C:side of membrane"/>
    <property type="evidence" value="ECO:0007669"/>
    <property type="project" value="UniProtKB-KW"/>
</dbReference>
<sequence length="509" mass="54676">MQRYALLLLCFWAISSQLPTEAAIASADNKAEFTTLCKIARLGSKVPTLEHAPTAIGQDYDELMQLNMTLSPETWRKIFWDPQTAGKTLQSMPKDKGYDKSWEGKWSKWAEAEQAKKDNQALKTKLTQMGFNKLTPYQKSFTKTTINKLAKDVETLKATIDEKTEAAKTPTPEEAAKALNDAIFGDGSGATVTFAPNKAFSTNPTGNRESRCTGNVANNNAHSVSAVLLCICAGEAGEDPAGVCTGGTAYGNKWNNGGGLSGAGAWTDVFASCPHTPEAKLTATHLRSLISEILSQVKFIDDAGYIGAFVAGDCKGSNTQGVCVKYSDHSPTTPKDLKTLQWIRKLDNLANQLEAREQAAATITAAVAAITKLNEEAFNTASDATHLTEQTAVTVAHTTSNQKTSAEEQNKCAKFNSNDTDCTTNGCDYDKTKKECKPKPGTETPATGKQSGGTGATTTNCATHNDKTKCEAENTTSQTPVCGWRKGKDGETEPEKEMCRNGSFLVNNK</sequence>
<keyword evidence="6" id="KW-0472">Membrane</keyword>
<dbReference type="GO" id="GO:0005886">
    <property type="term" value="C:plasma membrane"/>
    <property type="evidence" value="ECO:0007669"/>
    <property type="project" value="UniProtKB-SubCell"/>
</dbReference>
<keyword evidence="3" id="KW-1003">Cell membrane</keyword>
<comment type="function">
    <text evidence="1">VSG forms a coat on the surface of the parasite. The trypanosome evades the immune response of the host by expressing a series of antigenically distinct VSGs from an estimated 1000 VSG genes.</text>
</comment>
<dbReference type="VEuPathDB" id="TriTrypDB:Tb427_000423600"/>
<keyword evidence="7" id="KW-0325">Glycoprotein</keyword>
<evidence type="ECO:0000256" key="3">
    <source>
        <dbReference type="ARBA" id="ARBA00022475"/>
    </source>
</evidence>